<keyword evidence="2" id="KW-1185">Reference proteome</keyword>
<name>A0AAV5LV53_9ROSI</name>
<sequence>MMKIRIVVPRLNLLWSLVSDDDLIAFEAKFLLENSSDLHGEINAMNRNLLLDLVRGTNLLLLLELILLWSVLFEDGMVFIELKSLMEKSVSDLVLTVNIEITSRRLVFLIKEKHGSTTEGCGCPSTTWEPRCIKERWVFGSVRLDDGDGWLQWMPLELAGILVVSQAYMCRLLATGLSTYPAGVSMVSWYEATSSGRLPVVFTILCNCKTLDSPYAFSHLFPGEGTWSKLLKSYFWQG</sequence>
<evidence type="ECO:0000313" key="1">
    <source>
        <dbReference type="EMBL" id="GKV41057.1"/>
    </source>
</evidence>
<dbReference type="AlphaFoldDB" id="A0AAV5LV53"/>
<evidence type="ECO:0000313" key="2">
    <source>
        <dbReference type="Proteomes" id="UP001054252"/>
    </source>
</evidence>
<dbReference type="EMBL" id="BPVZ01000146">
    <property type="protein sequence ID" value="GKV41057.1"/>
    <property type="molecule type" value="Genomic_DNA"/>
</dbReference>
<proteinExistence type="predicted"/>
<comment type="caution">
    <text evidence="1">The sequence shown here is derived from an EMBL/GenBank/DDBJ whole genome shotgun (WGS) entry which is preliminary data.</text>
</comment>
<reference evidence="1 2" key="1">
    <citation type="journal article" date="2021" name="Commun. Biol.">
        <title>The genome of Shorea leprosula (Dipterocarpaceae) highlights the ecological relevance of drought in aseasonal tropical rainforests.</title>
        <authorList>
            <person name="Ng K.K.S."/>
            <person name="Kobayashi M.J."/>
            <person name="Fawcett J.A."/>
            <person name="Hatakeyama M."/>
            <person name="Paape T."/>
            <person name="Ng C.H."/>
            <person name="Ang C.C."/>
            <person name="Tnah L.H."/>
            <person name="Lee C.T."/>
            <person name="Nishiyama T."/>
            <person name="Sese J."/>
            <person name="O'Brien M.J."/>
            <person name="Copetti D."/>
            <person name="Mohd Noor M.I."/>
            <person name="Ong R.C."/>
            <person name="Putra M."/>
            <person name="Sireger I.Z."/>
            <person name="Indrioko S."/>
            <person name="Kosugi Y."/>
            <person name="Izuno A."/>
            <person name="Isagi Y."/>
            <person name="Lee S.L."/>
            <person name="Shimizu K.K."/>
        </authorList>
    </citation>
    <scope>NUCLEOTIDE SEQUENCE [LARGE SCALE GENOMIC DNA]</scope>
    <source>
        <strain evidence="1">214</strain>
    </source>
</reference>
<gene>
    <name evidence="1" type="ORF">SLEP1_g48636</name>
</gene>
<organism evidence="1 2">
    <name type="scientific">Rubroshorea leprosula</name>
    <dbReference type="NCBI Taxonomy" id="152421"/>
    <lineage>
        <taxon>Eukaryota</taxon>
        <taxon>Viridiplantae</taxon>
        <taxon>Streptophyta</taxon>
        <taxon>Embryophyta</taxon>
        <taxon>Tracheophyta</taxon>
        <taxon>Spermatophyta</taxon>
        <taxon>Magnoliopsida</taxon>
        <taxon>eudicotyledons</taxon>
        <taxon>Gunneridae</taxon>
        <taxon>Pentapetalae</taxon>
        <taxon>rosids</taxon>
        <taxon>malvids</taxon>
        <taxon>Malvales</taxon>
        <taxon>Dipterocarpaceae</taxon>
        <taxon>Rubroshorea</taxon>
    </lineage>
</organism>
<dbReference type="Proteomes" id="UP001054252">
    <property type="component" value="Unassembled WGS sequence"/>
</dbReference>
<accession>A0AAV5LV53</accession>
<protein>
    <submittedName>
        <fullName evidence="1">Uncharacterized protein</fullName>
    </submittedName>
</protein>